<dbReference type="Pfam" id="PF00080">
    <property type="entry name" value="Sod_Cu"/>
    <property type="match status" value="1"/>
</dbReference>
<dbReference type="WBParaSite" id="PgR010_g128_t01">
    <property type="protein sequence ID" value="PgR010_g128_t01"/>
    <property type="gene ID" value="PgR010_g128"/>
</dbReference>
<protein>
    <submittedName>
        <fullName evidence="3">Superoxide dismutase copper/zinc binding domain-containing protein</fullName>
    </submittedName>
</protein>
<evidence type="ECO:0000313" key="2">
    <source>
        <dbReference type="Proteomes" id="UP000887569"/>
    </source>
</evidence>
<name>A0A915AL88_PARUN</name>
<sequence length="165" mass="18345">MRFYTNFHLIDGVVHAIAQIRSEDNNVNGVVTFEQERTAYSPCIIRANIAGISGEHGFAILDWGNMVGGCDTMGNTFNPDRIPHSPFQKRHHRVGTLGNIIDGQYEDRNNRYVSLFGRNSVLGRGIAIFENPDDTTQNRTVGHDFNGYLGTAIACGIIARSDEQF</sequence>
<dbReference type="GO" id="GO:0005507">
    <property type="term" value="F:copper ion binding"/>
    <property type="evidence" value="ECO:0007669"/>
    <property type="project" value="InterPro"/>
</dbReference>
<dbReference type="SUPFAM" id="SSF49329">
    <property type="entry name" value="Cu,Zn superoxide dismutase-like"/>
    <property type="match status" value="1"/>
</dbReference>
<keyword evidence="2" id="KW-1185">Reference proteome</keyword>
<dbReference type="InterPro" id="IPR001424">
    <property type="entry name" value="SOD_Cu_Zn_dom"/>
</dbReference>
<dbReference type="Gene3D" id="2.60.40.200">
    <property type="entry name" value="Superoxide dismutase, copper/zinc binding domain"/>
    <property type="match status" value="1"/>
</dbReference>
<organism evidence="2 3">
    <name type="scientific">Parascaris univalens</name>
    <name type="common">Nematode worm</name>
    <dbReference type="NCBI Taxonomy" id="6257"/>
    <lineage>
        <taxon>Eukaryota</taxon>
        <taxon>Metazoa</taxon>
        <taxon>Ecdysozoa</taxon>
        <taxon>Nematoda</taxon>
        <taxon>Chromadorea</taxon>
        <taxon>Rhabditida</taxon>
        <taxon>Spirurina</taxon>
        <taxon>Ascaridomorpha</taxon>
        <taxon>Ascaridoidea</taxon>
        <taxon>Ascarididae</taxon>
        <taxon>Parascaris</taxon>
    </lineage>
</organism>
<dbReference type="PANTHER" id="PTHR10003">
    <property type="entry name" value="SUPEROXIDE DISMUTASE CU-ZN -RELATED"/>
    <property type="match status" value="1"/>
</dbReference>
<dbReference type="Proteomes" id="UP000887569">
    <property type="component" value="Unplaced"/>
</dbReference>
<evidence type="ECO:0000313" key="3">
    <source>
        <dbReference type="WBParaSite" id="PgR010_g128_t01"/>
    </source>
</evidence>
<dbReference type="PRINTS" id="PR00068">
    <property type="entry name" value="CUZNDISMTASE"/>
</dbReference>
<dbReference type="AlphaFoldDB" id="A0A915AL88"/>
<accession>A0A915AL88</accession>
<reference evidence="3" key="1">
    <citation type="submission" date="2022-11" db="UniProtKB">
        <authorList>
            <consortium name="WormBaseParasite"/>
        </authorList>
    </citation>
    <scope>IDENTIFICATION</scope>
</reference>
<dbReference type="InterPro" id="IPR024134">
    <property type="entry name" value="SOD_Cu/Zn_/chaperone"/>
</dbReference>
<proteinExistence type="predicted"/>
<evidence type="ECO:0000259" key="1">
    <source>
        <dbReference type="Pfam" id="PF00080"/>
    </source>
</evidence>
<feature type="domain" description="Superoxide dismutase copper/zinc binding" evidence="1">
    <location>
        <begin position="27"/>
        <end position="158"/>
    </location>
</feature>
<dbReference type="InterPro" id="IPR036423">
    <property type="entry name" value="SOD-like_Cu/Zn_dom_sf"/>
</dbReference>
<dbReference type="GO" id="GO:0006801">
    <property type="term" value="P:superoxide metabolic process"/>
    <property type="evidence" value="ECO:0007669"/>
    <property type="project" value="InterPro"/>
</dbReference>